<feature type="domain" description="OmpA-like" evidence="3">
    <location>
        <begin position="109"/>
        <end position="229"/>
    </location>
</feature>
<evidence type="ECO:0000313" key="4">
    <source>
        <dbReference type="EMBL" id="SEO68834.1"/>
    </source>
</evidence>
<organism evidence="4 5">
    <name type="scientific">Nitrosomonas oligotropha</name>
    <dbReference type="NCBI Taxonomy" id="42354"/>
    <lineage>
        <taxon>Bacteria</taxon>
        <taxon>Pseudomonadati</taxon>
        <taxon>Pseudomonadota</taxon>
        <taxon>Betaproteobacteria</taxon>
        <taxon>Nitrosomonadales</taxon>
        <taxon>Nitrosomonadaceae</taxon>
        <taxon>Nitrosomonas</taxon>
    </lineage>
</organism>
<dbReference type="PRINTS" id="PR01023">
    <property type="entry name" value="NAFLGMOTY"/>
</dbReference>
<sequence length="232" mass="24978">MRSIIIGLSVIFFSLSAFITYKAMNFQSYTAAYSYLNNQSDTVFTPPPIPAPLVAAPPAAADTSIQPGGDSEADKAFATEMQEAITQLESKVATAENKIDGIKTINPDTQSRTVTVFGGKTFRSGQDVIQDVAYSAIENLVQEISAFPNSRILIEGHTDNIPTGKSGSDNMDLSLRRAKAIANILVLHGIPKDRISVTGYGDTQPITSNNTEEGRAKNRRVEVKLLPQEGAN</sequence>
<protein>
    <submittedName>
        <fullName evidence="4">OmpA family protein</fullName>
    </submittedName>
</protein>
<dbReference type="PANTHER" id="PTHR30329:SF21">
    <property type="entry name" value="LIPOPROTEIN YIAD-RELATED"/>
    <property type="match status" value="1"/>
</dbReference>
<dbReference type="RefSeq" id="WP_090319937.1">
    <property type="nucleotide sequence ID" value="NZ_FNOE01000016.1"/>
</dbReference>
<dbReference type="Pfam" id="PF00691">
    <property type="entry name" value="OmpA"/>
    <property type="match status" value="1"/>
</dbReference>
<dbReference type="InterPro" id="IPR050330">
    <property type="entry name" value="Bact_OuterMem_StrucFunc"/>
</dbReference>
<dbReference type="PROSITE" id="PS51123">
    <property type="entry name" value="OMPA_2"/>
    <property type="match status" value="1"/>
</dbReference>
<dbReference type="InterPro" id="IPR036737">
    <property type="entry name" value="OmpA-like_sf"/>
</dbReference>
<dbReference type="PANTHER" id="PTHR30329">
    <property type="entry name" value="STATOR ELEMENT OF FLAGELLAR MOTOR COMPLEX"/>
    <property type="match status" value="1"/>
</dbReference>
<dbReference type="STRING" id="42354.SAMN05216333_11546"/>
<keyword evidence="2" id="KW-0175">Coiled coil</keyword>
<dbReference type="SUPFAM" id="SSF103088">
    <property type="entry name" value="OmpA-like"/>
    <property type="match status" value="1"/>
</dbReference>
<dbReference type="InterPro" id="IPR006665">
    <property type="entry name" value="OmpA-like"/>
</dbReference>
<keyword evidence="1" id="KW-0472">Membrane</keyword>
<feature type="coiled-coil region" evidence="2">
    <location>
        <begin position="78"/>
        <end position="105"/>
    </location>
</feature>
<evidence type="ECO:0000313" key="5">
    <source>
        <dbReference type="Proteomes" id="UP000198814"/>
    </source>
</evidence>
<proteinExistence type="predicted"/>
<dbReference type="EMBL" id="FODO01000015">
    <property type="protein sequence ID" value="SEO68834.1"/>
    <property type="molecule type" value="Genomic_DNA"/>
</dbReference>
<dbReference type="CDD" id="cd07185">
    <property type="entry name" value="OmpA_C-like"/>
    <property type="match status" value="1"/>
</dbReference>
<gene>
    <name evidence="4" type="ORF">SAMN05216333_11546</name>
</gene>
<dbReference type="GO" id="GO:0016020">
    <property type="term" value="C:membrane"/>
    <property type="evidence" value="ECO:0007669"/>
    <property type="project" value="UniProtKB-UniRule"/>
</dbReference>
<reference evidence="5" key="1">
    <citation type="submission" date="2016-10" db="EMBL/GenBank/DDBJ databases">
        <authorList>
            <person name="Varghese N."/>
            <person name="Submissions S."/>
        </authorList>
    </citation>
    <scope>NUCLEOTIDE SEQUENCE [LARGE SCALE GENOMIC DNA]</scope>
    <source>
        <strain evidence="5">Nm76</strain>
    </source>
</reference>
<dbReference type="AlphaFoldDB" id="A0A1H8RRM9"/>
<dbReference type="Gene3D" id="3.30.1330.60">
    <property type="entry name" value="OmpA-like domain"/>
    <property type="match status" value="1"/>
</dbReference>
<dbReference type="Proteomes" id="UP000198814">
    <property type="component" value="Unassembled WGS sequence"/>
</dbReference>
<accession>A0A1H8RRM9</accession>
<evidence type="ECO:0000256" key="1">
    <source>
        <dbReference type="PROSITE-ProRule" id="PRU00473"/>
    </source>
</evidence>
<evidence type="ECO:0000256" key="2">
    <source>
        <dbReference type="SAM" id="Coils"/>
    </source>
</evidence>
<keyword evidence="5" id="KW-1185">Reference proteome</keyword>
<evidence type="ECO:0000259" key="3">
    <source>
        <dbReference type="PROSITE" id="PS51123"/>
    </source>
</evidence>
<name>A0A1H8RRM9_9PROT</name>
<dbReference type="OrthoDB" id="345640at2"/>